<reference evidence="1 2" key="1">
    <citation type="submission" date="2023-11" db="EMBL/GenBank/DDBJ databases">
        <title>MicrobeMod: A computational toolkit for identifying prokaryotic methylation and restriction-modification with nanopore sequencing.</title>
        <authorList>
            <person name="Crits-Christoph A."/>
            <person name="Kang S.C."/>
            <person name="Lee H."/>
            <person name="Ostrov N."/>
        </authorList>
    </citation>
    <scope>NUCLEOTIDE SEQUENCE [LARGE SCALE GENOMIC DNA]</scope>
    <source>
        <strain evidence="1 2">ATCC 25935</strain>
    </source>
</reference>
<evidence type="ECO:0008006" key="3">
    <source>
        <dbReference type="Google" id="ProtNLM"/>
    </source>
</evidence>
<dbReference type="GeneID" id="43164794"/>
<proteinExistence type="predicted"/>
<organism evidence="1 2">
    <name type="scientific">Duganella zoogloeoides</name>
    <dbReference type="NCBI Taxonomy" id="75659"/>
    <lineage>
        <taxon>Bacteria</taxon>
        <taxon>Pseudomonadati</taxon>
        <taxon>Pseudomonadota</taxon>
        <taxon>Betaproteobacteria</taxon>
        <taxon>Burkholderiales</taxon>
        <taxon>Oxalobacteraceae</taxon>
        <taxon>Telluria group</taxon>
        <taxon>Duganella</taxon>
    </lineage>
</organism>
<dbReference type="EMBL" id="CP140152">
    <property type="protein sequence ID" value="WQH03823.1"/>
    <property type="molecule type" value="Genomic_DNA"/>
</dbReference>
<gene>
    <name evidence="1" type="ORF">SR858_22660</name>
</gene>
<evidence type="ECO:0000313" key="2">
    <source>
        <dbReference type="Proteomes" id="UP001326110"/>
    </source>
</evidence>
<protein>
    <recommendedName>
        <fullName evidence="3">NADPH-dependent FMN reductase-like domain-containing protein</fullName>
    </recommendedName>
</protein>
<sequence length="186" mass="20087">MIVALTGNTEHDGNHAVSDLAEELALLRVAAGNRVLLVCPEPCAYDPQLYDDLVIDASRNEERDEASLAGAAVIVALLRRADLQHPDHQDHAALLARLRAASAANPGARVLVTVAHGSEPLTPHQTGCLLVFVAQLPGARLADTLVLDHDTYHTHHSAFEADAYKTANVLCAPEVRHLYRQVFSSR</sequence>
<name>A0ABZ0XVN8_9BURK</name>
<dbReference type="RefSeq" id="WP_019923171.1">
    <property type="nucleotide sequence ID" value="NZ_CP140152.1"/>
</dbReference>
<dbReference type="Proteomes" id="UP001326110">
    <property type="component" value="Chromosome"/>
</dbReference>
<keyword evidence="2" id="KW-1185">Reference proteome</keyword>
<accession>A0ABZ0XVN8</accession>
<evidence type="ECO:0000313" key="1">
    <source>
        <dbReference type="EMBL" id="WQH03823.1"/>
    </source>
</evidence>